<organism evidence="2 3">
    <name type="scientific">Coccomyxa viridis</name>
    <dbReference type="NCBI Taxonomy" id="1274662"/>
    <lineage>
        <taxon>Eukaryota</taxon>
        <taxon>Viridiplantae</taxon>
        <taxon>Chlorophyta</taxon>
        <taxon>core chlorophytes</taxon>
        <taxon>Trebouxiophyceae</taxon>
        <taxon>Trebouxiophyceae incertae sedis</taxon>
        <taxon>Coccomyxaceae</taxon>
        <taxon>Coccomyxa</taxon>
    </lineage>
</organism>
<accession>A0ABP1FXW8</accession>
<reference evidence="2 3" key="1">
    <citation type="submission" date="2024-06" db="EMBL/GenBank/DDBJ databases">
        <authorList>
            <person name="Kraege A."/>
            <person name="Thomma B."/>
        </authorList>
    </citation>
    <scope>NUCLEOTIDE SEQUENCE [LARGE SCALE GENOMIC DNA]</scope>
</reference>
<dbReference type="InterPro" id="IPR045478">
    <property type="entry name" value="Exportin-5_C"/>
</dbReference>
<evidence type="ECO:0000259" key="1">
    <source>
        <dbReference type="Pfam" id="PF19273"/>
    </source>
</evidence>
<dbReference type="Pfam" id="PF19273">
    <property type="entry name" value="Exportin-5"/>
    <property type="match status" value="1"/>
</dbReference>
<keyword evidence="3" id="KW-1185">Reference proteome</keyword>
<feature type="domain" description="Exportin-5 C-terminal" evidence="1">
    <location>
        <begin position="2"/>
        <end position="105"/>
    </location>
</feature>
<gene>
    <name evidence="2" type="primary">g5504</name>
    <name evidence="2" type="ORF">VP750_LOCUS4707</name>
</gene>
<sequence>MVARRSEDPQLRQFLGREMLRGAFAAVASAGPNQQAELLHLARDILAIETPFPAAPREELLRLPAVGPEMLSSFEQAFVSKRSEKDQRNLIRKLLFNSGEETLRRSLGDWRPVVAVANLTEPKQRVRHASVDQQGIHFGLESLL</sequence>
<dbReference type="EMBL" id="CAXHTA020000008">
    <property type="protein sequence ID" value="CAL5223048.1"/>
    <property type="molecule type" value="Genomic_DNA"/>
</dbReference>
<evidence type="ECO:0000313" key="3">
    <source>
        <dbReference type="Proteomes" id="UP001497392"/>
    </source>
</evidence>
<evidence type="ECO:0000313" key="2">
    <source>
        <dbReference type="EMBL" id="CAL5223048.1"/>
    </source>
</evidence>
<dbReference type="Proteomes" id="UP001497392">
    <property type="component" value="Unassembled WGS sequence"/>
</dbReference>
<protein>
    <submittedName>
        <fullName evidence="2">G5504 protein</fullName>
    </submittedName>
</protein>
<comment type="caution">
    <text evidence="2">The sequence shown here is derived from an EMBL/GenBank/DDBJ whole genome shotgun (WGS) entry which is preliminary data.</text>
</comment>
<proteinExistence type="predicted"/>
<name>A0ABP1FXW8_9CHLO</name>